<dbReference type="AlphaFoldDB" id="A0A7R8WSA0"/>
<sequence>RWRRLQSSSELQKCTVFQSWNPLKLCHSFHQDFYFRSSKDSSVSSCLGLALWTGSSRSDSSYWEVPSLQLLSIYDKDRAVLENPRSPACYSE</sequence>
<name>A0A7R8WSA0_9CRUS</name>
<accession>A0A7R8WSA0</accession>
<feature type="non-terminal residue" evidence="1">
    <location>
        <position position="1"/>
    </location>
</feature>
<reference evidence="1" key="1">
    <citation type="submission" date="2020-11" db="EMBL/GenBank/DDBJ databases">
        <authorList>
            <person name="Tran Van P."/>
        </authorList>
    </citation>
    <scope>NUCLEOTIDE SEQUENCE</scope>
</reference>
<protein>
    <submittedName>
        <fullName evidence="1">Uncharacterized protein</fullName>
    </submittedName>
</protein>
<organism evidence="1">
    <name type="scientific">Cyprideis torosa</name>
    <dbReference type="NCBI Taxonomy" id="163714"/>
    <lineage>
        <taxon>Eukaryota</taxon>
        <taxon>Metazoa</taxon>
        <taxon>Ecdysozoa</taxon>
        <taxon>Arthropoda</taxon>
        <taxon>Crustacea</taxon>
        <taxon>Oligostraca</taxon>
        <taxon>Ostracoda</taxon>
        <taxon>Podocopa</taxon>
        <taxon>Podocopida</taxon>
        <taxon>Cytherocopina</taxon>
        <taxon>Cytheroidea</taxon>
        <taxon>Cytherideidae</taxon>
        <taxon>Cyprideis</taxon>
    </lineage>
</organism>
<gene>
    <name evidence="1" type="ORF">CTOB1V02_LOCUS14712</name>
</gene>
<proteinExistence type="predicted"/>
<feature type="non-terminal residue" evidence="1">
    <location>
        <position position="92"/>
    </location>
</feature>
<evidence type="ECO:0000313" key="1">
    <source>
        <dbReference type="EMBL" id="CAD7236897.1"/>
    </source>
</evidence>
<dbReference type="EMBL" id="OB682848">
    <property type="protein sequence ID" value="CAD7236897.1"/>
    <property type="molecule type" value="Genomic_DNA"/>
</dbReference>